<reference evidence="1 2" key="1">
    <citation type="submission" date="2015-07" db="EMBL/GenBank/DDBJ databases">
        <title>High-quality genome of monoxenous trypanosomatid Leptomonas pyrrhocoris.</title>
        <authorList>
            <person name="Flegontov P."/>
            <person name="Butenko A."/>
            <person name="Firsov S."/>
            <person name="Vlcek C."/>
            <person name="Logacheva M.D."/>
            <person name="Field M."/>
            <person name="Filatov D."/>
            <person name="Flegontova O."/>
            <person name="Gerasimov E."/>
            <person name="Jackson A.P."/>
            <person name="Kelly S."/>
            <person name="Opperdoes F."/>
            <person name="O'Reilly A."/>
            <person name="Votypka J."/>
            <person name="Yurchenko V."/>
            <person name="Lukes J."/>
        </authorList>
    </citation>
    <scope>NUCLEOTIDE SEQUENCE [LARGE SCALE GENOMIC DNA]</scope>
    <source>
        <strain evidence="1">H10</strain>
    </source>
</reference>
<dbReference type="OrthoDB" id="270974at2759"/>
<dbReference type="AlphaFoldDB" id="A0A0N0VGQ2"/>
<organism evidence="1 2">
    <name type="scientific">Leptomonas pyrrhocoris</name>
    <name type="common">Firebug parasite</name>
    <dbReference type="NCBI Taxonomy" id="157538"/>
    <lineage>
        <taxon>Eukaryota</taxon>
        <taxon>Discoba</taxon>
        <taxon>Euglenozoa</taxon>
        <taxon>Kinetoplastea</taxon>
        <taxon>Metakinetoplastina</taxon>
        <taxon>Trypanosomatida</taxon>
        <taxon>Trypanosomatidae</taxon>
        <taxon>Leishmaniinae</taxon>
        <taxon>Leptomonas</taxon>
    </lineage>
</organism>
<proteinExistence type="predicted"/>
<dbReference type="RefSeq" id="XP_015662063.1">
    <property type="nucleotide sequence ID" value="XM_015798585.1"/>
</dbReference>
<evidence type="ECO:0000313" key="1">
    <source>
        <dbReference type="EMBL" id="KPA83624.1"/>
    </source>
</evidence>
<dbReference type="EMBL" id="LGTL01000003">
    <property type="protein sequence ID" value="KPA83624.1"/>
    <property type="molecule type" value="Genomic_DNA"/>
</dbReference>
<dbReference type="OMA" id="MYPKSKD"/>
<dbReference type="Proteomes" id="UP000037923">
    <property type="component" value="Unassembled WGS sequence"/>
</dbReference>
<evidence type="ECO:0000313" key="2">
    <source>
        <dbReference type="Proteomes" id="UP000037923"/>
    </source>
</evidence>
<name>A0A0N0VGQ2_LEPPY</name>
<comment type="caution">
    <text evidence="1">The sequence shown here is derived from an EMBL/GenBank/DDBJ whole genome shotgun (WGS) entry which is preliminary data.</text>
</comment>
<dbReference type="GeneID" id="26902190"/>
<keyword evidence="2" id="KW-1185">Reference proteome</keyword>
<dbReference type="VEuPathDB" id="TriTrypDB:LpyrH10_03_0460"/>
<sequence>MAELQSQVKLCINSTDDFLASSAEVQEQNSDSFVGNTYRVFLERTWYELPLHNVDGSALATVSCMSLWELLNEYTSICNPLEASKKAFAVQALTAMYPKSKDRRYMFQQLNCCGNNAQTAVPLYVHIPLETSMPAIPENDAHRDYVTTVQAITKIARLGSFRDGKETSTVSALIRGFVTAILPKCTLVDASNLQSSSQSNGICICLCDSSNAWNSGVYFLMSLWSSLFVGEYLNLVEFKELVTFLRSSRWSSQTVRFGRQKMSYSKILSPLTDISALCVSLNPRSPSASVDTVPLIDPRIVQLLCGKGYKTFSSQADTLTNTSVQHYITEINSSLVEKTAEHVKEQLNETIPNEIDLLGFSSTCRDFDQLAYLCRDLLFLPSIECLTSRKKLQARRRDLLFNRKRGRRENDLDGPCFIPVNAGLSHVMEKKSSGSQVALERLCSKWKKE</sequence>
<protein>
    <submittedName>
        <fullName evidence="1">Uncharacterized protein</fullName>
    </submittedName>
</protein>
<accession>A0A0N0VGQ2</accession>
<gene>
    <name evidence="1" type="ORF">ABB37_01895</name>
</gene>